<evidence type="ECO:0000313" key="6">
    <source>
        <dbReference type="Proteomes" id="UP001238450"/>
    </source>
</evidence>
<keyword evidence="6" id="KW-1185">Reference proteome</keyword>
<gene>
    <name evidence="5" type="ORF">J2Z48_000220</name>
</gene>
<protein>
    <submittedName>
        <fullName evidence="5">Glycosyltransferase involved in cell wall biosynthesis</fullName>
    </submittedName>
</protein>
<evidence type="ECO:0000313" key="5">
    <source>
        <dbReference type="EMBL" id="MDQ0416062.1"/>
    </source>
</evidence>
<dbReference type="RefSeq" id="WP_307250156.1">
    <property type="nucleotide sequence ID" value="NZ_JAUSUV010000001.1"/>
</dbReference>
<comment type="similarity">
    <text evidence="1">Belongs to the glycosyltransferase 2 family.</text>
</comment>
<name>A0AAJ1TFG7_9BACL</name>
<evidence type="ECO:0000256" key="3">
    <source>
        <dbReference type="ARBA" id="ARBA00022679"/>
    </source>
</evidence>
<dbReference type="GO" id="GO:0016757">
    <property type="term" value="F:glycosyltransferase activity"/>
    <property type="evidence" value="ECO:0007669"/>
    <property type="project" value="UniProtKB-KW"/>
</dbReference>
<dbReference type="CDD" id="cd00761">
    <property type="entry name" value="Glyco_tranf_GTA_type"/>
    <property type="match status" value="1"/>
</dbReference>
<accession>A0AAJ1TFG7</accession>
<evidence type="ECO:0000256" key="2">
    <source>
        <dbReference type="ARBA" id="ARBA00022676"/>
    </source>
</evidence>
<feature type="domain" description="Glycosyltransferase 2-like" evidence="4">
    <location>
        <begin position="5"/>
        <end position="118"/>
    </location>
</feature>
<keyword evidence="3" id="KW-0808">Transferase</keyword>
<dbReference type="Pfam" id="PF00535">
    <property type="entry name" value="Glycos_transf_2"/>
    <property type="match status" value="1"/>
</dbReference>
<organism evidence="5 6">
    <name type="scientific">Croceifilum oryzae</name>
    <dbReference type="NCBI Taxonomy" id="1553429"/>
    <lineage>
        <taxon>Bacteria</taxon>
        <taxon>Bacillati</taxon>
        <taxon>Bacillota</taxon>
        <taxon>Bacilli</taxon>
        <taxon>Bacillales</taxon>
        <taxon>Thermoactinomycetaceae</taxon>
        <taxon>Croceifilum</taxon>
    </lineage>
</organism>
<comment type="caution">
    <text evidence="5">The sequence shown here is derived from an EMBL/GenBank/DDBJ whole genome shotgun (WGS) entry which is preliminary data.</text>
</comment>
<dbReference type="PANTHER" id="PTHR43630:SF1">
    <property type="entry name" value="POLY-BETA-1,6-N-ACETYL-D-GLUCOSAMINE SYNTHASE"/>
    <property type="match status" value="1"/>
</dbReference>
<dbReference type="InterPro" id="IPR029044">
    <property type="entry name" value="Nucleotide-diphossugar_trans"/>
</dbReference>
<dbReference type="Gene3D" id="3.90.550.10">
    <property type="entry name" value="Spore Coat Polysaccharide Biosynthesis Protein SpsA, Chain A"/>
    <property type="match status" value="1"/>
</dbReference>
<dbReference type="AlphaFoldDB" id="A0AAJ1TFG7"/>
<dbReference type="SUPFAM" id="SSF53448">
    <property type="entry name" value="Nucleotide-diphospho-sugar transferases"/>
    <property type="match status" value="1"/>
</dbReference>
<evidence type="ECO:0000259" key="4">
    <source>
        <dbReference type="Pfam" id="PF00535"/>
    </source>
</evidence>
<reference evidence="5 6" key="1">
    <citation type="submission" date="2023-07" db="EMBL/GenBank/DDBJ databases">
        <title>Genomic Encyclopedia of Type Strains, Phase IV (KMG-IV): sequencing the most valuable type-strain genomes for metagenomic binning, comparative biology and taxonomic classification.</title>
        <authorList>
            <person name="Goeker M."/>
        </authorList>
    </citation>
    <scope>NUCLEOTIDE SEQUENCE [LARGE SCALE GENOMIC DNA]</scope>
    <source>
        <strain evidence="5 6">DSM 46876</strain>
    </source>
</reference>
<sequence length="268" mass="31110">MLPISIIIPAYRDPRLEQCLNSIDEQVEVVVVLNGATREVEEIAEKHKDVVIGRLSEPGLPQAYNHGIELASHPNVLIMDSDCVFLPGTIRKLYEKLEEVPLAKGRVLFNFKSSVHKIVARVRHIHTAGKKAYSPPLAFRKSILSDIEGYFFHSDLSWTEDFDFDARVKKANLPISYDDSARIVHPELTIREDLRSSFHYGQGHAEGVHLNIQWYKPVLPYSWKQKKQMFQLIKKKYGTWTAIYMMFWQRAFYKGYQNKSKQFQNQTN</sequence>
<proteinExistence type="inferred from homology"/>
<dbReference type="InterPro" id="IPR001173">
    <property type="entry name" value="Glyco_trans_2-like"/>
</dbReference>
<dbReference type="Proteomes" id="UP001238450">
    <property type="component" value="Unassembled WGS sequence"/>
</dbReference>
<evidence type="ECO:0000256" key="1">
    <source>
        <dbReference type="ARBA" id="ARBA00006739"/>
    </source>
</evidence>
<dbReference type="PANTHER" id="PTHR43630">
    <property type="entry name" value="POLY-BETA-1,6-N-ACETYL-D-GLUCOSAMINE SYNTHASE"/>
    <property type="match status" value="1"/>
</dbReference>
<keyword evidence="2" id="KW-0328">Glycosyltransferase</keyword>
<dbReference type="EMBL" id="JAUSUV010000001">
    <property type="protein sequence ID" value="MDQ0416062.1"/>
    <property type="molecule type" value="Genomic_DNA"/>
</dbReference>